<feature type="region of interest" description="Disordered" evidence="1">
    <location>
        <begin position="199"/>
        <end position="227"/>
    </location>
</feature>
<evidence type="ECO:0000313" key="3">
    <source>
        <dbReference type="Proteomes" id="UP000699462"/>
    </source>
</evidence>
<feature type="region of interest" description="Disordered" evidence="1">
    <location>
        <begin position="1"/>
        <end position="52"/>
    </location>
</feature>
<sequence>MMSRQKSHSPTPLKILTRPGNHQSVSMETSNEVTENGKSLNGTTDDKSDISWQNLLNSDGGVTYKEGNYLNHATHTEEVIVREANCVSRPESPQESFVDDIDPSLHPRLRTLLPTPGTGDSFNGSQHTHHNFDSTDNHSTNHNKIRLFDQTSSSKFQKPPDEDIVDLIMPTQESSQPKLILFEAPAALKKTVTMRRFGGVSPDNVSNGRQRSKVPVVTDQRQSAVTRIGQSSFKRADTLPLKHPISYSSPSTKREATARISARGQQLQGPSGVERNSRGDFTSLANNENRPVSPVQIIRTARHDENKLIEIVRKPGTEFQSRSPIQRSVRSPKPTYSHAVDAYASVRRPKQLSSGSELKTYSFAEPEHVIPINGARADTEGVQTVRISQNQQSPITIQTPFDQFPVHHTTERESVRPYFRSPSSSNTKPFRYAQSTPSSPVLGQPYNHRDHSLSPLGTRFSGTIDSVDGGVFKNDARPPGLPPTPHRIGVGRNGRKDTPLTPTGPPVEHVSMCIDPVTGKPLRVTARSQSFTDLEHNVLVTETDEKIESEDQTEYRVKQQTIRKHRAGSPRERRSSSQIERTHETTQQQQIRNQTTDRDESKSLFV</sequence>
<comment type="caution">
    <text evidence="2">The sequence shown here is derived from an EMBL/GenBank/DDBJ whole genome shotgun (WGS) entry which is preliminary data.</text>
</comment>
<dbReference type="AlphaFoldDB" id="A0A8T0DVE2"/>
<dbReference type="OrthoDB" id="6253230at2759"/>
<name>A0A8T0DVE2_9TREM</name>
<feature type="compositionally biased region" description="Polar residues" evidence="1">
    <location>
        <begin position="421"/>
        <end position="441"/>
    </location>
</feature>
<feature type="compositionally biased region" description="Low complexity" evidence="1">
    <location>
        <begin position="110"/>
        <end position="119"/>
    </location>
</feature>
<feature type="region of interest" description="Disordered" evidence="1">
    <location>
        <begin position="545"/>
        <end position="606"/>
    </location>
</feature>
<evidence type="ECO:0000313" key="2">
    <source>
        <dbReference type="EMBL" id="KAF8570581.1"/>
    </source>
</evidence>
<protein>
    <submittedName>
        <fullName evidence="2">Uncharacterized protein</fullName>
    </submittedName>
</protein>
<reference evidence="2 3" key="1">
    <citation type="submission" date="2019-07" db="EMBL/GenBank/DDBJ databases">
        <title>Annotation for the trematode Paragonimus westermani.</title>
        <authorList>
            <person name="Choi Y.-J."/>
        </authorList>
    </citation>
    <scope>NUCLEOTIDE SEQUENCE [LARGE SCALE GENOMIC DNA]</scope>
    <source>
        <strain evidence="2">180907_Pwestermani</strain>
    </source>
</reference>
<proteinExistence type="predicted"/>
<feature type="compositionally biased region" description="Basic and acidic residues" evidence="1">
    <location>
        <begin position="569"/>
        <end position="584"/>
    </location>
</feature>
<dbReference type="Proteomes" id="UP000699462">
    <property type="component" value="Unassembled WGS sequence"/>
</dbReference>
<feature type="compositionally biased region" description="Low complexity" evidence="1">
    <location>
        <begin position="585"/>
        <end position="594"/>
    </location>
</feature>
<feature type="compositionally biased region" description="Polar residues" evidence="1">
    <location>
        <begin position="20"/>
        <end position="43"/>
    </location>
</feature>
<organism evidence="2 3">
    <name type="scientific">Paragonimus westermani</name>
    <dbReference type="NCBI Taxonomy" id="34504"/>
    <lineage>
        <taxon>Eukaryota</taxon>
        <taxon>Metazoa</taxon>
        <taxon>Spiralia</taxon>
        <taxon>Lophotrochozoa</taxon>
        <taxon>Platyhelminthes</taxon>
        <taxon>Trematoda</taxon>
        <taxon>Digenea</taxon>
        <taxon>Plagiorchiida</taxon>
        <taxon>Troglotremata</taxon>
        <taxon>Troglotrematidae</taxon>
        <taxon>Paragonimus</taxon>
    </lineage>
</organism>
<evidence type="ECO:0000256" key="1">
    <source>
        <dbReference type="SAM" id="MobiDB-lite"/>
    </source>
</evidence>
<keyword evidence="3" id="KW-1185">Reference proteome</keyword>
<accession>A0A8T0DVE2</accession>
<feature type="region of interest" description="Disordered" evidence="1">
    <location>
        <begin position="109"/>
        <end position="141"/>
    </location>
</feature>
<dbReference type="EMBL" id="JTDF01001038">
    <property type="protein sequence ID" value="KAF8570581.1"/>
    <property type="molecule type" value="Genomic_DNA"/>
</dbReference>
<feature type="region of interest" description="Disordered" evidence="1">
    <location>
        <begin position="410"/>
        <end position="446"/>
    </location>
</feature>
<feature type="compositionally biased region" description="Basic and acidic residues" evidence="1">
    <location>
        <begin position="595"/>
        <end position="606"/>
    </location>
</feature>
<gene>
    <name evidence="2" type="ORF">P879_01137</name>
</gene>
<feature type="region of interest" description="Disordered" evidence="1">
    <location>
        <begin position="474"/>
        <end position="509"/>
    </location>
</feature>